<dbReference type="Proteomes" id="UP000611629">
    <property type="component" value="Unassembled WGS sequence"/>
</dbReference>
<accession>A0A974BK43</accession>
<dbReference type="Gene3D" id="3.40.50.2300">
    <property type="match status" value="2"/>
</dbReference>
<sequence length="312" mass="33818">MKDKVFMVIVILCLVLVGCKSSDSVSKAPEEQYKVGITTFSLANNFIRVGRDTAIEEIEKLGGIALANVDDNLQGRISSIENMINQGVDAIIVHEGDVTQVIPSLEEAQKQGILVVAMNSGHTDILDLSVEPDNEYLGTKAGEELVELMGGKGNIIEIYNDAGAMIRARKEAAHAVLDKHPDVKVTAGFVYAWPDYFPDAKAKIESILQANPNPGDISGVYATFYGVGIAASQAITEAGRQDEIVVVGIDSDPETYEEMKKENSPYKSTVESDPEFLATETINSLFKILEGEKISDSHIFIPGKVVRAKDLD</sequence>
<evidence type="ECO:0000313" key="5">
    <source>
        <dbReference type="Proteomes" id="UP000611629"/>
    </source>
</evidence>
<dbReference type="EMBL" id="JACBNQ010000013">
    <property type="protein sequence ID" value="NYB74759.1"/>
    <property type="molecule type" value="Genomic_DNA"/>
</dbReference>
<feature type="domain" description="Periplasmic binding protein" evidence="3">
    <location>
        <begin position="36"/>
        <end position="293"/>
    </location>
</feature>
<protein>
    <submittedName>
        <fullName evidence="4">Sugar ABC transporter substrate-binding protein</fullName>
    </submittedName>
</protein>
<dbReference type="InterPro" id="IPR050555">
    <property type="entry name" value="Bact_Solute-Bind_Prot2"/>
</dbReference>
<dbReference type="PANTHER" id="PTHR30036:SF7">
    <property type="entry name" value="ABC TRANSPORTER PERIPLASMIC-BINDING PROTEIN YPHF"/>
    <property type="match status" value="1"/>
</dbReference>
<reference evidence="4" key="1">
    <citation type="submission" date="2020-07" db="EMBL/GenBank/DDBJ databases">
        <title>Genomic analysis of a strain of Sedimentibacter Hydroxybenzoicus DSM7310.</title>
        <authorList>
            <person name="Ma S."/>
        </authorList>
    </citation>
    <scope>NUCLEOTIDE SEQUENCE</scope>
    <source>
        <strain evidence="4">DSM 7310</strain>
    </source>
</reference>
<dbReference type="RefSeq" id="WP_179238466.1">
    <property type="nucleotide sequence ID" value="NZ_JACBNQ010000013.1"/>
</dbReference>
<organism evidence="4 5">
    <name type="scientific">Sedimentibacter hydroxybenzoicus DSM 7310</name>
    <dbReference type="NCBI Taxonomy" id="1123245"/>
    <lineage>
        <taxon>Bacteria</taxon>
        <taxon>Bacillati</taxon>
        <taxon>Bacillota</taxon>
        <taxon>Tissierellia</taxon>
        <taxon>Sedimentibacter</taxon>
    </lineage>
</organism>
<dbReference type="CDD" id="cd01536">
    <property type="entry name" value="PBP1_ABC_sugar_binding-like"/>
    <property type="match status" value="1"/>
</dbReference>
<dbReference type="PANTHER" id="PTHR30036">
    <property type="entry name" value="D-XYLOSE-BINDING PERIPLASMIC PROTEIN"/>
    <property type="match status" value="1"/>
</dbReference>
<dbReference type="AlphaFoldDB" id="A0A974BK43"/>
<dbReference type="GO" id="GO:0030288">
    <property type="term" value="C:outer membrane-bounded periplasmic space"/>
    <property type="evidence" value="ECO:0007669"/>
    <property type="project" value="TreeGrafter"/>
</dbReference>
<gene>
    <name evidence="4" type="ORF">HZF24_11490</name>
</gene>
<comment type="caution">
    <text evidence="4">The sequence shown here is derived from an EMBL/GenBank/DDBJ whole genome shotgun (WGS) entry which is preliminary data.</text>
</comment>
<evidence type="ECO:0000256" key="2">
    <source>
        <dbReference type="ARBA" id="ARBA00007639"/>
    </source>
</evidence>
<dbReference type="PROSITE" id="PS51257">
    <property type="entry name" value="PROKAR_LIPOPROTEIN"/>
    <property type="match status" value="1"/>
</dbReference>
<evidence type="ECO:0000313" key="4">
    <source>
        <dbReference type="EMBL" id="NYB74759.1"/>
    </source>
</evidence>
<comment type="similarity">
    <text evidence="2">Belongs to the bacterial solute-binding protein 2 family.</text>
</comment>
<dbReference type="GO" id="GO:0030246">
    <property type="term" value="F:carbohydrate binding"/>
    <property type="evidence" value="ECO:0007669"/>
    <property type="project" value="TreeGrafter"/>
</dbReference>
<evidence type="ECO:0000259" key="3">
    <source>
        <dbReference type="Pfam" id="PF13407"/>
    </source>
</evidence>
<dbReference type="InterPro" id="IPR028082">
    <property type="entry name" value="Peripla_BP_I"/>
</dbReference>
<keyword evidence="5" id="KW-1185">Reference proteome</keyword>
<dbReference type="SUPFAM" id="SSF53822">
    <property type="entry name" value="Periplasmic binding protein-like I"/>
    <property type="match status" value="1"/>
</dbReference>
<dbReference type="Pfam" id="PF13407">
    <property type="entry name" value="Peripla_BP_4"/>
    <property type="match status" value="1"/>
</dbReference>
<evidence type="ECO:0000256" key="1">
    <source>
        <dbReference type="ARBA" id="ARBA00004196"/>
    </source>
</evidence>
<dbReference type="InterPro" id="IPR025997">
    <property type="entry name" value="SBP_2_dom"/>
</dbReference>
<proteinExistence type="inferred from homology"/>
<comment type="subcellular location">
    <subcellularLocation>
        <location evidence="1">Cell envelope</location>
    </subcellularLocation>
</comment>
<name>A0A974BK43_SEDHY</name>